<reference evidence="2" key="1">
    <citation type="submission" date="2023-03" db="EMBL/GenBank/DDBJ databases">
        <title>Edaphobacter sp.</title>
        <authorList>
            <person name="Huber K.J."/>
            <person name="Papendorf J."/>
            <person name="Pilke C."/>
            <person name="Bunk B."/>
            <person name="Sproeer C."/>
            <person name="Pester M."/>
        </authorList>
    </citation>
    <scope>NUCLEOTIDE SEQUENCE</scope>
    <source>
        <strain evidence="2">DSM 110680</strain>
    </source>
</reference>
<proteinExistence type="predicted"/>
<evidence type="ECO:0000256" key="1">
    <source>
        <dbReference type="SAM" id="Coils"/>
    </source>
</evidence>
<feature type="coiled-coil region" evidence="1">
    <location>
        <begin position="63"/>
        <end position="90"/>
    </location>
</feature>
<dbReference type="InterPro" id="IPR025350">
    <property type="entry name" value="DUF4254"/>
</dbReference>
<sequence>MLSADTIVKLQDENTRAWHEHPASEENLADPWLAHVAQQHRANFDLWHIEDEARTPGATDAQLADVKRRIDSTNQLRNDLAEELDRALLDWLAPQKLPAEEAPLHSETPGLIIDRLSILALKIYHTREEAERCDATPEHCARNRERLAILLEQRTDLAHCLDRLWRETLTGTRRFKLYRQLKMYNDPTLNPAIYRNTQSESGR</sequence>
<accession>A0AAU7DDS2</accession>
<dbReference type="Pfam" id="PF14063">
    <property type="entry name" value="DUF4254"/>
    <property type="match status" value="1"/>
</dbReference>
<gene>
    <name evidence="2" type="ORF">P8935_12965</name>
</gene>
<protein>
    <submittedName>
        <fullName evidence="2">DUF4254 domain-containing protein</fullName>
    </submittedName>
</protein>
<name>A0AAU7DDS2_9BACT</name>
<dbReference type="RefSeq" id="WP_348260713.1">
    <property type="nucleotide sequence ID" value="NZ_CP121196.1"/>
</dbReference>
<keyword evidence="1" id="KW-0175">Coiled coil</keyword>
<evidence type="ECO:0000313" key="2">
    <source>
        <dbReference type="EMBL" id="XBH15480.1"/>
    </source>
</evidence>
<organism evidence="2">
    <name type="scientific">Telmatobacter sp. DSM 110680</name>
    <dbReference type="NCBI Taxonomy" id="3036704"/>
    <lineage>
        <taxon>Bacteria</taxon>
        <taxon>Pseudomonadati</taxon>
        <taxon>Acidobacteriota</taxon>
        <taxon>Terriglobia</taxon>
        <taxon>Terriglobales</taxon>
        <taxon>Acidobacteriaceae</taxon>
        <taxon>Telmatobacter</taxon>
    </lineage>
</organism>
<dbReference type="EMBL" id="CP121196">
    <property type="protein sequence ID" value="XBH15480.1"/>
    <property type="molecule type" value="Genomic_DNA"/>
</dbReference>
<dbReference type="AlphaFoldDB" id="A0AAU7DDS2"/>